<evidence type="ECO:0000313" key="3">
    <source>
        <dbReference type="Proteomes" id="UP001301140"/>
    </source>
</evidence>
<dbReference type="Pfam" id="PF02464">
    <property type="entry name" value="CinA"/>
    <property type="match status" value="1"/>
</dbReference>
<reference evidence="2 3" key="1">
    <citation type="submission" date="2023-03" db="EMBL/GenBank/DDBJ databases">
        <title>YIM 152171 draft genome.</title>
        <authorList>
            <person name="Yang Z."/>
        </authorList>
    </citation>
    <scope>NUCLEOTIDE SEQUENCE [LARGE SCALE GENOMIC DNA]</scope>
    <source>
        <strain evidence="2 3">YIM 152171</strain>
    </source>
</reference>
<dbReference type="RefSeq" id="WP_327789591.1">
    <property type="nucleotide sequence ID" value="NZ_JARGEQ010000126.1"/>
</dbReference>
<dbReference type="SUPFAM" id="SSF142433">
    <property type="entry name" value="CinA-like"/>
    <property type="match status" value="1"/>
</dbReference>
<evidence type="ECO:0000313" key="2">
    <source>
        <dbReference type="EMBL" id="MDF1587171.1"/>
    </source>
</evidence>
<protein>
    <submittedName>
        <fullName evidence="2">CinA family protein</fullName>
    </submittedName>
</protein>
<dbReference type="InterPro" id="IPR036653">
    <property type="entry name" value="CinA-like_C"/>
</dbReference>
<dbReference type="InterPro" id="IPR008136">
    <property type="entry name" value="CinA_C"/>
</dbReference>
<dbReference type="Proteomes" id="UP001301140">
    <property type="component" value="Unassembled WGS sequence"/>
</dbReference>
<name>A0AAP4D7D0_9PROT</name>
<dbReference type="EMBL" id="JARGEQ010000126">
    <property type="protein sequence ID" value="MDF1587171.1"/>
    <property type="molecule type" value="Genomic_DNA"/>
</dbReference>
<keyword evidence="3" id="KW-1185">Reference proteome</keyword>
<evidence type="ECO:0000259" key="1">
    <source>
        <dbReference type="Pfam" id="PF02464"/>
    </source>
</evidence>
<organism evidence="2 3">
    <name type="scientific">Marinimicrococcus flavescens</name>
    <dbReference type="NCBI Taxonomy" id="3031815"/>
    <lineage>
        <taxon>Bacteria</taxon>
        <taxon>Pseudomonadati</taxon>
        <taxon>Pseudomonadota</taxon>
        <taxon>Alphaproteobacteria</taxon>
        <taxon>Geminicoccales</taxon>
        <taxon>Geminicoccaceae</taxon>
        <taxon>Marinimicrococcus</taxon>
    </lineage>
</organism>
<feature type="domain" description="CinA C-terminal" evidence="1">
    <location>
        <begin position="10"/>
        <end position="155"/>
    </location>
</feature>
<gene>
    <name evidence="2" type="ORF">PZ740_12360</name>
</gene>
<accession>A0AAP4D7D0</accession>
<dbReference type="NCBIfam" id="TIGR00199">
    <property type="entry name" value="PncC_domain"/>
    <property type="match status" value="1"/>
</dbReference>
<proteinExistence type="predicted"/>
<comment type="caution">
    <text evidence="2">The sequence shown here is derived from an EMBL/GenBank/DDBJ whole genome shotgun (WGS) entry which is preliminary data.</text>
</comment>
<dbReference type="Gene3D" id="3.90.950.20">
    <property type="entry name" value="CinA-like"/>
    <property type="match status" value="1"/>
</dbReference>
<sequence length="167" mass="16979">MFPQACLDAARRLLDACEARGVRLVTAESCTGGLIAGCLTEHAGSSAVVDRGWVVYDNDAKQELLGVRAASLEAEGAVSERVAREMAEGALARSGCGLALAVTGVAGPGGGSETKPVGLVHLAAAVPGLVLHARRVFPGDRGAVRLATVETALLLGLRALEERPATA</sequence>
<dbReference type="AlphaFoldDB" id="A0AAP4D7D0"/>